<feature type="compositionally biased region" description="Basic residues" evidence="1">
    <location>
        <begin position="194"/>
        <end position="214"/>
    </location>
</feature>
<dbReference type="EMBL" id="VSRR010008449">
    <property type="protein sequence ID" value="MPC48759.1"/>
    <property type="molecule type" value="Genomic_DNA"/>
</dbReference>
<dbReference type="AlphaFoldDB" id="A0A5B7FTX3"/>
<gene>
    <name evidence="2" type="ORF">E2C01_042542</name>
</gene>
<dbReference type="Proteomes" id="UP000324222">
    <property type="component" value="Unassembled WGS sequence"/>
</dbReference>
<protein>
    <submittedName>
        <fullName evidence="2">Uncharacterized protein</fullName>
    </submittedName>
</protein>
<comment type="caution">
    <text evidence="2">The sequence shown here is derived from an EMBL/GenBank/DDBJ whole genome shotgun (WGS) entry which is preliminary data.</text>
</comment>
<accession>A0A5B7FTX3</accession>
<keyword evidence="3" id="KW-1185">Reference proteome</keyword>
<evidence type="ECO:0000313" key="3">
    <source>
        <dbReference type="Proteomes" id="UP000324222"/>
    </source>
</evidence>
<evidence type="ECO:0000256" key="1">
    <source>
        <dbReference type="SAM" id="MobiDB-lite"/>
    </source>
</evidence>
<reference evidence="2 3" key="1">
    <citation type="submission" date="2019-05" db="EMBL/GenBank/DDBJ databases">
        <title>Another draft genome of Portunus trituberculatus and its Hox gene families provides insights of decapod evolution.</title>
        <authorList>
            <person name="Jeong J.-H."/>
            <person name="Song I."/>
            <person name="Kim S."/>
            <person name="Choi T."/>
            <person name="Kim D."/>
            <person name="Ryu S."/>
            <person name="Kim W."/>
        </authorList>
    </citation>
    <scope>NUCLEOTIDE SEQUENCE [LARGE SCALE GENOMIC DNA]</scope>
    <source>
        <tissue evidence="2">Muscle</tissue>
    </source>
</reference>
<organism evidence="2 3">
    <name type="scientific">Portunus trituberculatus</name>
    <name type="common">Swimming crab</name>
    <name type="synonym">Neptunus trituberculatus</name>
    <dbReference type="NCBI Taxonomy" id="210409"/>
    <lineage>
        <taxon>Eukaryota</taxon>
        <taxon>Metazoa</taxon>
        <taxon>Ecdysozoa</taxon>
        <taxon>Arthropoda</taxon>
        <taxon>Crustacea</taxon>
        <taxon>Multicrustacea</taxon>
        <taxon>Malacostraca</taxon>
        <taxon>Eumalacostraca</taxon>
        <taxon>Eucarida</taxon>
        <taxon>Decapoda</taxon>
        <taxon>Pleocyemata</taxon>
        <taxon>Brachyura</taxon>
        <taxon>Eubrachyura</taxon>
        <taxon>Portunoidea</taxon>
        <taxon>Portunidae</taxon>
        <taxon>Portuninae</taxon>
        <taxon>Portunus</taxon>
    </lineage>
</organism>
<proteinExistence type="predicted"/>
<evidence type="ECO:0000313" key="2">
    <source>
        <dbReference type="EMBL" id="MPC48759.1"/>
    </source>
</evidence>
<feature type="region of interest" description="Disordered" evidence="1">
    <location>
        <begin position="184"/>
        <end position="214"/>
    </location>
</feature>
<name>A0A5B7FTX3_PORTR</name>
<sequence length="214" mass="22939">MVNHIGDMLVNASKHLVHRTISPGTLQENTVRLHIVLRVTVITRKPMGKLEGGSSWPAVLMFTPSGAEASSAPQLWPNLLSSFNLSISLRNAGKASITMVHGGAFASSHEMEAKERVCWVADSSPLPELFAERTACYIQHGIGSKVAVTGTGTVGVVNSTSAPTWALLNRSWVVSQPAPKWVTGNGKTFPLQKDHRKKAAKLGRGPAKGKKKES</sequence>